<name>A0A178M7I7_9PROT</name>
<dbReference type="RefSeq" id="WP_068495796.1">
    <property type="nucleotide sequence ID" value="NZ_LWQT01000120.1"/>
</dbReference>
<dbReference type="Proteomes" id="UP000078428">
    <property type="component" value="Unassembled WGS sequence"/>
</dbReference>
<dbReference type="OrthoDB" id="7356708at2"/>
<comment type="caution">
    <text evidence="1">The sequence shown here is derived from an EMBL/GenBank/DDBJ whole genome shotgun (WGS) entry which is preliminary data.</text>
</comment>
<keyword evidence="2" id="KW-1185">Reference proteome</keyword>
<gene>
    <name evidence="1" type="ORF">A6A04_08980</name>
</gene>
<evidence type="ECO:0000313" key="1">
    <source>
        <dbReference type="EMBL" id="OAN44005.1"/>
    </source>
</evidence>
<sequence length="112" mass="11583">MDPTDITDPGWLDSVLGAADAAPSSDGGSGMPEWLDGILGTVGDVAETAGGVIGTIYTAKGQADQQRAQQAYMAQLAQTNSVLASQSNRQALYIGAALLMFVLLLRQTAQAR</sequence>
<proteinExistence type="predicted"/>
<dbReference type="STRING" id="1285242.A6A04_08980"/>
<accession>A0A178M7I7</accession>
<reference evidence="1 2" key="1">
    <citation type="submission" date="2016-04" db="EMBL/GenBank/DDBJ databases">
        <title>Draft genome sequence of freshwater magnetotactic bacteria Magnetospirillum marisnigri SP-1 and Magnetospirillum moscoviense BB-1.</title>
        <authorList>
            <person name="Koziaeva V."/>
            <person name="Dziuba M.V."/>
            <person name="Ivanov T.M."/>
            <person name="Kuznetsov B."/>
            <person name="Grouzdev D.S."/>
        </authorList>
    </citation>
    <scope>NUCLEOTIDE SEQUENCE [LARGE SCALE GENOMIC DNA]</scope>
    <source>
        <strain evidence="1 2">SP-1</strain>
    </source>
</reference>
<dbReference type="AlphaFoldDB" id="A0A178M7I7"/>
<protein>
    <submittedName>
        <fullName evidence="1">Uncharacterized protein</fullName>
    </submittedName>
</protein>
<organism evidence="1 2">
    <name type="scientific">Paramagnetospirillum marisnigri</name>
    <dbReference type="NCBI Taxonomy" id="1285242"/>
    <lineage>
        <taxon>Bacteria</taxon>
        <taxon>Pseudomonadati</taxon>
        <taxon>Pseudomonadota</taxon>
        <taxon>Alphaproteobacteria</taxon>
        <taxon>Rhodospirillales</taxon>
        <taxon>Magnetospirillaceae</taxon>
        <taxon>Paramagnetospirillum</taxon>
    </lineage>
</organism>
<evidence type="ECO:0000313" key="2">
    <source>
        <dbReference type="Proteomes" id="UP000078428"/>
    </source>
</evidence>
<dbReference type="EMBL" id="LWQT01000120">
    <property type="protein sequence ID" value="OAN44005.1"/>
    <property type="molecule type" value="Genomic_DNA"/>
</dbReference>